<proteinExistence type="predicted"/>
<reference evidence="3 4" key="1">
    <citation type="submission" date="2017-06" db="EMBL/GenBank/DDBJ databases">
        <title>Complete genome sequence of Nitrospirillum amazonense strain CBAmC, an endophytic nitrogen-fixing and plant growth-promoting bacterium, isolated from sugarcane.</title>
        <authorList>
            <person name="Schwab S."/>
            <person name="dos Santos Teixeira K.R."/>
            <person name="Simoes Araujo J.L."/>
            <person name="Soares Vidal M."/>
            <person name="Borges de Freitas H.R."/>
            <person name="Rivello Crivelaro A.L."/>
            <person name="Bueno de Camargo Nunes A."/>
            <person name="dos Santos C.M."/>
            <person name="Palmeira da Silva Rosa D."/>
            <person name="da Silva Padilha D."/>
            <person name="da Silva E."/>
            <person name="Araujo Terra L."/>
            <person name="Soares Mendes V."/>
            <person name="Farinelli L."/>
            <person name="Magalhaes Cruz L."/>
            <person name="Baldani J.I."/>
        </authorList>
    </citation>
    <scope>NUCLEOTIDE SEQUENCE [LARGE SCALE GENOMIC DNA]</scope>
    <source>
        <strain evidence="3 4">CBAmC</strain>
    </source>
</reference>
<dbReference type="Pfam" id="PF13432">
    <property type="entry name" value="TPR_16"/>
    <property type="match status" value="3"/>
</dbReference>
<evidence type="ECO:0000313" key="3">
    <source>
        <dbReference type="EMBL" id="ASG20588.1"/>
    </source>
</evidence>
<dbReference type="Gene3D" id="3.40.50.2000">
    <property type="entry name" value="Glycogen Phosphorylase B"/>
    <property type="match status" value="1"/>
</dbReference>
<dbReference type="AlphaFoldDB" id="A0A248JR82"/>
<dbReference type="InterPro" id="IPR011990">
    <property type="entry name" value="TPR-like_helical_dom_sf"/>
</dbReference>
<feature type="domain" description="Bacterial transcriptional activator" evidence="2">
    <location>
        <begin position="195"/>
        <end position="265"/>
    </location>
</feature>
<dbReference type="PANTHER" id="PTHR44809">
    <property type="match status" value="1"/>
</dbReference>
<organism evidence="3 4">
    <name type="scientific">Nitrospirillum viridazoti CBAmc</name>
    <dbReference type="NCBI Taxonomy" id="1441467"/>
    <lineage>
        <taxon>Bacteria</taxon>
        <taxon>Pseudomonadati</taxon>
        <taxon>Pseudomonadota</taxon>
        <taxon>Alphaproteobacteria</taxon>
        <taxon>Rhodospirillales</taxon>
        <taxon>Azospirillaceae</taxon>
        <taxon>Nitrospirillum</taxon>
        <taxon>Nitrospirillum viridazoti</taxon>
    </lineage>
</organism>
<feature type="repeat" description="TPR" evidence="1">
    <location>
        <begin position="140"/>
        <end position="173"/>
    </location>
</feature>
<dbReference type="PANTHER" id="PTHR44809:SF1">
    <property type="entry name" value="PROTEIN O-MANNOSYL-TRANSFERASE TMTC1"/>
    <property type="match status" value="1"/>
</dbReference>
<protein>
    <recommendedName>
        <fullName evidence="2">Bacterial transcriptional activator domain-containing protein</fullName>
    </recommendedName>
</protein>
<dbReference type="SUPFAM" id="SSF48452">
    <property type="entry name" value="TPR-like"/>
    <property type="match status" value="2"/>
</dbReference>
<dbReference type="Proteomes" id="UP000197153">
    <property type="component" value="Chromosome 1"/>
</dbReference>
<dbReference type="InterPro" id="IPR002201">
    <property type="entry name" value="Glyco_trans_9"/>
</dbReference>
<dbReference type="GO" id="GO:0016757">
    <property type="term" value="F:glycosyltransferase activity"/>
    <property type="evidence" value="ECO:0007669"/>
    <property type="project" value="InterPro"/>
</dbReference>
<evidence type="ECO:0000313" key="4">
    <source>
        <dbReference type="Proteomes" id="UP000197153"/>
    </source>
</evidence>
<dbReference type="SMART" id="SM00028">
    <property type="entry name" value="TPR"/>
    <property type="match status" value="7"/>
</dbReference>
<dbReference type="PROSITE" id="PS50005">
    <property type="entry name" value="TPR"/>
    <property type="match status" value="1"/>
</dbReference>
<dbReference type="EMBL" id="CP022110">
    <property type="protein sequence ID" value="ASG20588.1"/>
    <property type="molecule type" value="Genomic_DNA"/>
</dbReference>
<keyword evidence="4" id="KW-1185">Reference proteome</keyword>
<name>A0A248JR82_9PROT</name>
<dbReference type="Gene3D" id="1.25.40.10">
    <property type="entry name" value="Tetratricopeptide repeat domain"/>
    <property type="match status" value="2"/>
</dbReference>
<accession>A0A248JR82</accession>
<evidence type="ECO:0000256" key="1">
    <source>
        <dbReference type="PROSITE-ProRule" id="PRU00339"/>
    </source>
</evidence>
<dbReference type="InterPro" id="IPR052943">
    <property type="entry name" value="TMTC_O-mannosyl-trnsfr"/>
</dbReference>
<gene>
    <name evidence="3" type="ORF">Y958_07045</name>
</gene>
<dbReference type="KEGG" id="nao:Y958_07045"/>
<dbReference type="InterPro" id="IPR005158">
    <property type="entry name" value="BTAD"/>
</dbReference>
<dbReference type="Pfam" id="PF01075">
    <property type="entry name" value="Glyco_transf_9"/>
    <property type="match status" value="1"/>
</dbReference>
<sequence length="595" mass="64641">MPTVGEVLAVALDHHQSGRLDQAEDLYGQILRAMPDCADALHLQGVLFVQTGRAAGGENLIAQAIALDGANVDYRANLAQAQRQRGDRMAALATYGQIVALAPRHGPAHLACAQILEELGRVEEAADTYRLLTRLPYQLAEAQLGLGRCLLRLDRKEEAEAAFRAVLAVAPDEVVALVNLGDLLRQRGGHEAEAARLLDHALRLRPGLFEAAASRAELHAAMGEMAAAAEAARGLIAAHPTRPEPYGILARALRYQGYTADALKVGARHLTLTPDDPEVAMSMACCHLRLGDYRAGFPLYRRRWHLTPLPRRHQGVPEWDGRALPGKSLVVWDEQGAGDTISMLRLLPQAAARVGRLLFESPHALSALWPPALWPGQRPGDVVLRGQPLPLAPDYQIAMMDLPEALGLTVDTIPWDGPYLGAAPERVAAWRARLADVPGRRVGLLWAGNPQFPVDAWRSPGLWALLPLLEAHPDVTFIGLQRPEGRGAVDGLTPPPNLLDLTPEVRDWADTAAIMTLLDLVITPDTGPAHVAGALGRPVWTMVITDADWRWMDQRADTPWYPSMRLFRQATLGDWVPVVAAMSTALATFKGDHAS</sequence>
<dbReference type="RefSeq" id="WP_088871437.1">
    <property type="nucleotide sequence ID" value="NZ_CP022110.1"/>
</dbReference>
<evidence type="ECO:0000259" key="2">
    <source>
        <dbReference type="Pfam" id="PF03704"/>
    </source>
</evidence>
<dbReference type="InterPro" id="IPR019734">
    <property type="entry name" value="TPR_rpt"/>
</dbReference>
<dbReference type="Pfam" id="PF03704">
    <property type="entry name" value="BTAD"/>
    <property type="match status" value="1"/>
</dbReference>
<keyword evidence="1" id="KW-0802">TPR repeat</keyword>
<dbReference type="SUPFAM" id="SSF53756">
    <property type="entry name" value="UDP-Glycosyltransferase/glycogen phosphorylase"/>
    <property type="match status" value="1"/>
</dbReference>